<gene>
    <name evidence="20" type="ORF">RRG08_055769</name>
</gene>
<comment type="similarity">
    <text evidence="14">Belongs to the adenylyl cyclase class-4/guanylyl cyclase family.</text>
</comment>
<dbReference type="SMART" id="SM00044">
    <property type="entry name" value="CYCc"/>
    <property type="match status" value="1"/>
</dbReference>
<feature type="region of interest" description="Disordered" evidence="16">
    <location>
        <begin position="1167"/>
        <end position="1225"/>
    </location>
</feature>
<dbReference type="AlphaFoldDB" id="A0AAE1AB32"/>
<dbReference type="Gene3D" id="3.30.70.1230">
    <property type="entry name" value="Nucleotide cyclase"/>
    <property type="match status" value="3"/>
</dbReference>
<organism evidence="20 21">
    <name type="scientific">Elysia crispata</name>
    <name type="common">lettuce slug</name>
    <dbReference type="NCBI Taxonomy" id="231223"/>
    <lineage>
        <taxon>Eukaryota</taxon>
        <taxon>Metazoa</taxon>
        <taxon>Spiralia</taxon>
        <taxon>Lophotrochozoa</taxon>
        <taxon>Mollusca</taxon>
        <taxon>Gastropoda</taxon>
        <taxon>Heterobranchia</taxon>
        <taxon>Euthyneura</taxon>
        <taxon>Panpulmonata</taxon>
        <taxon>Sacoglossa</taxon>
        <taxon>Placobranchoidea</taxon>
        <taxon>Plakobranchidae</taxon>
        <taxon>Elysia</taxon>
    </lineage>
</organism>
<dbReference type="InterPro" id="IPR018297">
    <property type="entry name" value="A/G_cyclase_CS"/>
</dbReference>
<dbReference type="Proteomes" id="UP001283361">
    <property type="component" value="Unassembled WGS sequence"/>
</dbReference>
<dbReference type="FunFam" id="3.30.70.1230:FF:000004">
    <property type="entry name" value="Guanylate cyclase"/>
    <property type="match status" value="1"/>
</dbReference>
<dbReference type="SUPFAM" id="SSF55073">
    <property type="entry name" value="Nucleotide cyclase"/>
    <property type="match status" value="2"/>
</dbReference>
<dbReference type="EC" id="4.6.1.2" evidence="3 15"/>
<dbReference type="GO" id="GO:0001653">
    <property type="term" value="F:peptide receptor activity"/>
    <property type="evidence" value="ECO:0007669"/>
    <property type="project" value="TreeGrafter"/>
</dbReference>
<dbReference type="InterPro" id="IPR001245">
    <property type="entry name" value="Ser-Thr/Tyr_kinase_cat_dom"/>
</dbReference>
<dbReference type="PROSITE" id="PS50011">
    <property type="entry name" value="PROTEIN_KINASE_DOM"/>
    <property type="match status" value="1"/>
</dbReference>
<keyword evidence="10" id="KW-0675">Receptor</keyword>
<feature type="domain" description="Protein kinase" evidence="18">
    <location>
        <begin position="547"/>
        <end position="846"/>
    </location>
</feature>
<keyword evidence="21" id="KW-1185">Reference proteome</keyword>
<dbReference type="PROSITE" id="PS50125">
    <property type="entry name" value="GUANYLATE_CYCLASE_2"/>
    <property type="match status" value="2"/>
</dbReference>
<keyword evidence="13 15" id="KW-0141">cGMP biosynthesis</keyword>
<feature type="domain" description="Guanylate cyclase" evidence="19">
    <location>
        <begin position="982"/>
        <end position="1112"/>
    </location>
</feature>
<dbReference type="PANTHER" id="PTHR11920">
    <property type="entry name" value="GUANYLYL CYCLASE"/>
    <property type="match status" value="1"/>
</dbReference>
<evidence type="ECO:0000256" key="1">
    <source>
        <dbReference type="ARBA" id="ARBA00001436"/>
    </source>
</evidence>
<evidence type="ECO:0000256" key="3">
    <source>
        <dbReference type="ARBA" id="ARBA00012202"/>
    </source>
</evidence>
<dbReference type="Pfam" id="PF00211">
    <property type="entry name" value="Guanylate_cyc"/>
    <property type="match status" value="1"/>
</dbReference>
<accession>A0AAE1AB32</accession>
<evidence type="ECO:0000256" key="6">
    <source>
        <dbReference type="ARBA" id="ARBA00022741"/>
    </source>
</evidence>
<evidence type="ECO:0000313" key="21">
    <source>
        <dbReference type="Proteomes" id="UP001283361"/>
    </source>
</evidence>
<dbReference type="GO" id="GO:0007168">
    <property type="term" value="P:receptor guanylyl cyclase signaling pathway"/>
    <property type="evidence" value="ECO:0007669"/>
    <property type="project" value="TreeGrafter"/>
</dbReference>
<dbReference type="InterPro" id="IPR029787">
    <property type="entry name" value="Nucleotide_cyclase"/>
</dbReference>
<dbReference type="SUPFAM" id="SSF56112">
    <property type="entry name" value="Protein kinase-like (PK-like)"/>
    <property type="match status" value="1"/>
</dbReference>
<name>A0AAE1AB32_9GAST</name>
<comment type="subcellular location">
    <subcellularLocation>
        <location evidence="2">Membrane</location>
        <topology evidence="2">Single-pass type I membrane protein</topology>
    </subcellularLocation>
</comment>
<evidence type="ECO:0000256" key="7">
    <source>
        <dbReference type="ARBA" id="ARBA00022989"/>
    </source>
</evidence>
<evidence type="ECO:0000256" key="14">
    <source>
        <dbReference type="RuleBase" id="RU000405"/>
    </source>
</evidence>
<dbReference type="InterPro" id="IPR050401">
    <property type="entry name" value="Cyclic_nucleotide_synthase"/>
</dbReference>
<evidence type="ECO:0000259" key="18">
    <source>
        <dbReference type="PROSITE" id="PS50011"/>
    </source>
</evidence>
<keyword evidence="4 17" id="KW-0812">Transmembrane</keyword>
<keyword evidence="5" id="KW-0732">Signal</keyword>
<dbReference type="EMBL" id="JAWDGP010002298">
    <property type="protein sequence ID" value="KAK3784240.1"/>
    <property type="molecule type" value="Genomic_DNA"/>
</dbReference>
<evidence type="ECO:0000256" key="13">
    <source>
        <dbReference type="ARBA" id="ARBA00023293"/>
    </source>
</evidence>
<evidence type="ECO:0000313" key="20">
    <source>
        <dbReference type="EMBL" id="KAK3784240.1"/>
    </source>
</evidence>
<dbReference type="GO" id="GO:0005524">
    <property type="term" value="F:ATP binding"/>
    <property type="evidence" value="ECO:0007669"/>
    <property type="project" value="InterPro"/>
</dbReference>
<evidence type="ECO:0000256" key="17">
    <source>
        <dbReference type="SAM" id="Phobius"/>
    </source>
</evidence>
<dbReference type="InterPro" id="IPR011009">
    <property type="entry name" value="Kinase-like_dom_sf"/>
</dbReference>
<evidence type="ECO:0000256" key="5">
    <source>
        <dbReference type="ARBA" id="ARBA00022729"/>
    </source>
</evidence>
<evidence type="ECO:0000256" key="16">
    <source>
        <dbReference type="SAM" id="MobiDB-lite"/>
    </source>
</evidence>
<feature type="compositionally biased region" description="Low complexity" evidence="16">
    <location>
        <begin position="1175"/>
        <end position="1225"/>
    </location>
</feature>
<protein>
    <recommendedName>
        <fullName evidence="3 15">Guanylate cyclase</fullName>
        <ecNumber evidence="3 15">4.6.1.2</ecNumber>
    </recommendedName>
</protein>
<keyword evidence="11" id="KW-0325">Glycoprotein</keyword>
<feature type="transmembrane region" description="Helical" evidence="17">
    <location>
        <begin position="507"/>
        <end position="529"/>
    </location>
</feature>
<sequence>MSAQRLAARPPTHLSVALITASVRSKQVSAQRLSGPHPDTPVCGFDNSKCSPKRLVARHPTHPSVALITASVRQSKFPPNGLWPVHHSPTHLSVALITASVRPKQVSAQRLVARLPTHLSVALITASVRPKVSGPPPDTPVYGFENSKCLPKASVRPKVSGPPPTHLSVALKTASVRPASVRPKVSGPPPDTPVCGFDDSKCPPKVSGPPPTHLSVALVTASVRPKLVSAQRLVARTPTHLSVALITASVRPKVSGPPPDTPVCGFDNSKCPPKVSGRSSHPSNGTPVYGFDNSKYPPKASVRPKVSAPPTTHLSVALITASFRPKVSGPVHHSPTHHSVALITASVRPKQVSAQRLVARPTTHLSVALITASVRPKQVSAQRLVARPPTHHSVALITASVRPKVSGPPPTHLSVALIAASVRPKQVSAQRLVVRPPTHLSVALITASVRPKVSGPPHDTPACGFDNSKCPPKAASVRPKVSGPPHDTPVCGFDNSKCPPKEPFPEYVIVIIVLGSSLVIVLIVTFFVYRHFRLEAELAEMNWRVRWDDIMFGGPTRNGKKMDKQNPHRNSYHSDCSADTIAVHLNDVGNRQLFTKTGYYKGAILAIKPITRTHISITKPLLVEIKKMKDLQNDHLVRFHGVCIDIPNQCILTEYCPKGSLQDVLENDQIKLDWMFRYSIMQDIVRGMTYLHSTDIKSHGHLKSSNCVVDSRFVVKITDFGLHYFKEKEEELEEDTYAIERSKLWMAPELLRMTNPSCCGTQKGDVYSFAVICQEIVYRNGAFYLQNLDLSPKEITDKLKKGSRPLFRPTLEEFDCPNDELARVIRRCWAEEPSERPDFQALRTMIKKLNKDGDKGDILDNLLTRMEQYANNLEALVEERTADYLQEKKKAEELLYNMLPKSVALQLIRGESIAAEWYDGVTIYFSDICGFTALSAASTPMQVKAEWYDGVTIYFSDICGFTALSAASTPMQVKAEWYDGVTIYFSDICGFTALSAASTPMQVVDLLNDLYTVFDSIVEHFDVYKVETIGDAYMVVSGLPVRNGNLHAREIARMSLALLDNVFRFKIRHRPGDQLKLRIGIHSGPVCAGVVGLKMPRYCLFGDTVNTSSRMESNGLPLRIHVSPCTYEILQQLGTFQLEMRGPVEMKGKGVVTTYWLLGEEGSPYNIRQQGCNEPSSAAPTSTPTTTVATVTSTASASPTATSASSSPIAQRSQTPPSSSSPQHH</sequence>
<dbReference type="GO" id="GO:0005886">
    <property type="term" value="C:plasma membrane"/>
    <property type="evidence" value="ECO:0007669"/>
    <property type="project" value="TreeGrafter"/>
</dbReference>
<dbReference type="CDD" id="cd14042">
    <property type="entry name" value="PK_GC-A_B"/>
    <property type="match status" value="1"/>
</dbReference>
<evidence type="ECO:0000256" key="9">
    <source>
        <dbReference type="ARBA" id="ARBA00023136"/>
    </source>
</evidence>
<evidence type="ECO:0000256" key="10">
    <source>
        <dbReference type="ARBA" id="ARBA00023170"/>
    </source>
</evidence>
<reference evidence="20" key="1">
    <citation type="journal article" date="2023" name="G3 (Bethesda)">
        <title>A reference genome for the long-term kleptoplast-retaining sea slug Elysia crispata morphotype clarki.</title>
        <authorList>
            <person name="Eastman K.E."/>
            <person name="Pendleton A.L."/>
            <person name="Shaikh M.A."/>
            <person name="Suttiyut T."/>
            <person name="Ogas R."/>
            <person name="Tomko P."/>
            <person name="Gavelis G."/>
            <person name="Widhalm J.R."/>
            <person name="Wisecaver J.H."/>
        </authorList>
    </citation>
    <scope>NUCLEOTIDE SEQUENCE</scope>
    <source>
        <strain evidence="20">ECLA1</strain>
    </source>
</reference>
<keyword evidence="6" id="KW-0547">Nucleotide-binding</keyword>
<evidence type="ECO:0000256" key="11">
    <source>
        <dbReference type="ARBA" id="ARBA00023180"/>
    </source>
</evidence>
<dbReference type="CDD" id="cd07302">
    <property type="entry name" value="CHD"/>
    <property type="match status" value="1"/>
</dbReference>
<dbReference type="GO" id="GO:0004016">
    <property type="term" value="F:adenylate cyclase activity"/>
    <property type="evidence" value="ECO:0007669"/>
    <property type="project" value="TreeGrafter"/>
</dbReference>
<comment type="catalytic activity">
    <reaction evidence="1 15">
        <text>GTP = 3',5'-cyclic GMP + diphosphate</text>
        <dbReference type="Rhea" id="RHEA:13665"/>
        <dbReference type="ChEBI" id="CHEBI:33019"/>
        <dbReference type="ChEBI" id="CHEBI:37565"/>
        <dbReference type="ChEBI" id="CHEBI:57746"/>
        <dbReference type="EC" id="4.6.1.2"/>
    </reaction>
</comment>
<evidence type="ECO:0000256" key="8">
    <source>
        <dbReference type="ARBA" id="ARBA00023134"/>
    </source>
</evidence>
<dbReference type="PROSITE" id="PS00452">
    <property type="entry name" value="GUANYLATE_CYCLASE_1"/>
    <property type="match status" value="1"/>
</dbReference>
<comment type="caution">
    <text evidence="20">The sequence shown here is derived from an EMBL/GenBank/DDBJ whole genome shotgun (WGS) entry which is preliminary data.</text>
</comment>
<keyword evidence="9 17" id="KW-0472">Membrane</keyword>
<dbReference type="Pfam" id="PF07714">
    <property type="entry name" value="PK_Tyr_Ser-Thr"/>
    <property type="match status" value="1"/>
</dbReference>
<dbReference type="Gene3D" id="1.10.510.10">
    <property type="entry name" value="Transferase(Phosphotransferase) domain 1"/>
    <property type="match status" value="1"/>
</dbReference>
<keyword evidence="12 14" id="KW-0456">Lyase</keyword>
<evidence type="ECO:0000256" key="12">
    <source>
        <dbReference type="ARBA" id="ARBA00023239"/>
    </source>
</evidence>
<dbReference type="GO" id="GO:0004672">
    <property type="term" value="F:protein kinase activity"/>
    <property type="evidence" value="ECO:0007669"/>
    <property type="project" value="InterPro"/>
</dbReference>
<keyword evidence="7 17" id="KW-1133">Transmembrane helix</keyword>
<feature type="domain" description="Guanylate cyclase" evidence="19">
    <location>
        <begin position="922"/>
        <end position="958"/>
    </location>
</feature>
<evidence type="ECO:0000256" key="4">
    <source>
        <dbReference type="ARBA" id="ARBA00022692"/>
    </source>
</evidence>
<dbReference type="FunFam" id="1.10.510.10:FF:000420">
    <property type="entry name" value="Guanylate cyclase"/>
    <property type="match status" value="1"/>
</dbReference>
<dbReference type="PANTHER" id="PTHR11920:SF494">
    <property type="entry name" value="ATRIAL NATRIURETIC PEPTIDE RECEPTOR 2"/>
    <property type="match status" value="1"/>
</dbReference>
<keyword evidence="8" id="KW-0342">GTP-binding</keyword>
<dbReference type="GO" id="GO:0005525">
    <property type="term" value="F:GTP binding"/>
    <property type="evidence" value="ECO:0007669"/>
    <property type="project" value="UniProtKB-KW"/>
</dbReference>
<evidence type="ECO:0000256" key="2">
    <source>
        <dbReference type="ARBA" id="ARBA00004479"/>
    </source>
</evidence>
<evidence type="ECO:0000259" key="19">
    <source>
        <dbReference type="PROSITE" id="PS50125"/>
    </source>
</evidence>
<proteinExistence type="inferred from homology"/>
<dbReference type="GO" id="GO:0004383">
    <property type="term" value="F:guanylate cyclase activity"/>
    <property type="evidence" value="ECO:0007669"/>
    <property type="project" value="UniProtKB-EC"/>
</dbReference>
<dbReference type="GO" id="GO:0035556">
    <property type="term" value="P:intracellular signal transduction"/>
    <property type="evidence" value="ECO:0007669"/>
    <property type="project" value="InterPro"/>
</dbReference>
<dbReference type="InterPro" id="IPR001054">
    <property type="entry name" value="A/G_cyclase"/>
</dbReference>
<dbReference type="InterPro" id="IPR000719">
    <property type="entry name" value="Prot_kinase_dom"/>
</dbReference>
<evidence type="ECO:0000256" key="15">
    <source>
        <dbReference type="RuleBase" id="RU003431"/>
    </source>
</evidence>